<protein>
    <submittedName>
        <fullName evidence="2">NAD(P)-dependent dehydrogenase, short-chain alcohol dehydrogenase family</fullName>
    </submittedName>
</protein>
<comment type="caution">
    <text evidence="2">The sequence shown here is derived from an EMBL/GenBank/DDBJ whole genome shotgun (WGS) entry which is preliminary data.</text>
</comment>
<dbReference type="STRING" id="690879.TSACC_3504"/>
<dbReference type="InterPro" id="IPR002347">
    <property type="entry name" value="SDR_fam"/>
</dbReference>
<dbReference type="SUPFAM" id="SSF51735">
    <property type="entry name" value="NAD(P)-binding Rossmann-fold domains"/>
    <property type="match status" value="1"/>
</dbReference>
<dbReference type="InParanoid" id="A0A146GG61"/>
<keyword evidence="3" id="KW-1185">Reference proteome</keyword>
<dbReference type="EMBL" id="BDCO01000003">
    <property type="protein sequence ID" value="GAT35438.1"/>
    <property type="molecule type" value="Genomic_DNA"/>
</dbReference>
<dbReference type="GO" id="GO:0016616">
    <property type="term" value="F:oxidoreductase activity, acting on the CH-OH group of donors, NAD or NADP as acceptor"/>
    <property type="evidence" value="ECO:0007669"/>
    <property type="project" value="TreeGrafter"/>
</dbReference>
<dbReference type="PRINTS" id="PR00081">
    <property type="entry name" value="GDHRDH"/>
</dbReference>
<sequence>MFSLAGKVAAVTGASSGIGLAIAQRFQEAGAIVHGLDLSPREELPFPCAAVDVSREDEVASAMESIAALHGRLNIVVNNAGIQPLGVSFSEITGQLLQRTFAVNVNGVVFGTKHAARLMSTGGRIINTGSFVGLLGVPCGTAYAASKATVIHLTRLAAVELAPRGITVNCVCPGTIRTPAVTEIPDNPEIAFVEKRTPLGRLGEPAEVAAAFHFLASDEASYITGAVLPVDGGIAAGWEQYDLTLPANVQNGEWRETPA</sequence>
<dbReference type="PRINTS" id="PR00080">
    <property type="entry name" value="SDRFAMILY"/>
</dbReference>
<gene>
    <name evidence="2" type="ORF">TSACC_3504</name>
</gene>
<evidence type="ECO:0000256" key="1">
    <source>
        <dbReference type="ARBA" id="ARBA00006484"/>
    </source>
</evidence>
<dbReference type="Proteomes" id="UP000076023">
    <property type="component" value="Unassembled WGS sequence"/>
</dbReference>
<evidence type="ECO:0000313" key="2">
    <source>
        <dbReference type="EMBL" id="GAT35438.1"/>
    </source>
</evidence>
<evidence type="ECO:0000313" key="3">
    <source>
        <dbReference type="Proteomes" id="UP000076023"/>
    </source>
</evidence>
<dbReference type="CDD" id="cd05233">
    <property type="entry name" value="SDR_c"/>
    <property type="match status" value="1"/>
</dbReference>
<comment type="similarity">
    <text evidence="1">Belongs to the short-chain dehydrogenases/reductases (SDR) family.</text>
</comment>
<organism evidence="2 3">
    <name type="scientific">Terrimicrobium sacchariphilum</name>
    <dbReference type="NCBI Taxonomy" id="690879"/>
    <lineage>
        <taxon>Bacteria</taxon>
        <taxon>Pseudomonadati</taxon>
        <taxon>Verrucomicrobiota</taxon>
        <taxon>Terrimicrobiia</taxon>
        <taxon>Terrimicrobiales</taxon>
        <taxon>Terrimicrobiaceae</taxon>
        <taxon>Terrimicrobium</taxon>
    </lineage>
</organism>
<accession>A0A146GG61</accession>
<proteinExistence type="inferred from homology"/>
<dbReference type="OrthoDB" id="9803333at2"/>
<dbReference type="Gene3D" id="3.40.50.720">
    <property type="entry name" value="NAD(P)-binding Rossmann-like Domain"/>
    <property type="match status" value="1"/>
</dbReference>
<dbReference type="PANTHER" id="PTHR42760">
    <property type="entry name" value="SHORT-CHAIN DEHYDROGENASES/REDUCTASES FAMILY MEMBER"/>
    <property type="match status" value="1"/>
</dbReference>
<name>A0A146GG61_TERSA</name>
<dbReference type="FunFam" id="3.40.50.720:FF:000084">
    <property type="entry name" value="Short-chain dehydrogenase reductase"/>
    <property type="match status" value="1"/>
</dbReference>
<dbReference type="AlphaFoldDB" id="A0A146GG61"/>
<dbReference type="RefSeq" id="WP_075081248.1">
    <property type="nucleotide sequence ID" value="NZ_BDCO01000003.1"/>
</dbReference>
<reference evidence="3" key="1">
    <citation type="journal article" date="2017" name="Genome Announc.">
        <title>Draft Genome Sequence of Terrimicrobium sacchariphilum NM-5T, a Facultative Anaerobic Soil Bacterium of the Class Spartobacteria.</title>
        <authorList>
            <person name="Qiu Y.L."/>
            <person name="Tourlousse D.M."/>
            <person name="Matsuura N."/>
            <person name="Ohashi A."/>
            <person name="Sekiguchi Y."/>
        </authorList>
    </citation>
    <scope>NUCLEOTIDE SEQUENCE [LARGE SCALE GENOMIC DNA]</scope>
    <source>
        <strain evidence="3">NM-5</strain>
    </source>
</reference>
<dbReference type="InterPro" id="IPR036291">
    <property type="entry name" value="NAD(P)-bd_dom_sf"/>
</dbReference>
<dbReference type="Pfam" id="PF13561">
    <property type="entry name" value="adh_short_C2"/>
    <property type="match status" value="1"/>
</dbReference>